<dbReference type="KEGG" id="glj:GKIL_1134"/>
<dbReference type="Pfam" id="PF04296">
    <property type="entry name" value="YlxR"/>
    <property type="match status" value="1"/>
</dbReference>
<dbReference type="PANTHER" id="PTHR34215:SF1">
    <property type="entry name" value="YLXR DOMAIN-CONTAINING PROTEIN"/>
    <property type="match status" value="1"/>
</dbReference>
<dbReference type="InterPro" id="IPR007393">
    <property type="entry name" value="YlxR_dom"/>
</dbReference>
<reference evidence="2 3" key="1">
    <citation type="journal article" date="2013" name="PLoS ONE">
        <title>Cultivation and Complete Genome Sequencing of Gloeobacter kilaueensis sp. nov., from a Lava Cave in Kilauea Caldera, Hawai'i.</title>
        <authorList>
            <person name="Saw J.H."/>
            <person name="Schatz M."/>
            <person name="Brown M.V."/>
            <person name="Kunkel D.D."/>
            <person name="Foster J.S."/>
            <person name="Shick H."/>
            <person name="Christensen S."/>
            <person name="Hou S."/>
            <person name="Wan X."/>
            <person name="Donachie S.P."/>
        </authorList>
    </citation>
    <scope>NUCLEOTIDE SEQUENCE [LARGE SCALE GENOMIC DNA]</scope>
    <source>
        <strain evidence="3">JS</strain>
    </source>
</reference>
<feature type="domain" description="YlxR" evidence="1">
    <location>
        <begin position="5"/>
        <end position="76"/>
    </location>
</feature>
<dbReference type="EMBL" id="CP003587">
    <property type="protein sequence ID" value="AGY57380.1"/>
    <property type="molecule type" value="Genomic_DNA"/>
</dbReference>
<dbReference type="InterPro" id="IPR037465">
    <property type="entry name" value="YlxR"/>
</dbReference>
<gene>
    <name evidence="2" type="ORF">GKIL_1134</name>
</gene>
<evidence type="ECO:0000313" key="3">
    <source>
        <dbReference type="Proteomes" id="UP000017396"/>
    </source>
</evidence>
<organism evidence="2 3">
    <name type="scientific">Gloeobacter kilaueensis (strain ATCC BAA-2537 / CCAP 1431/1 / ULC 316 / JS1)</name>
    <dbReference type="NCBI Taxonomy" id="1183438"/>
    <lineage>
        <taxon>Bacteria</taxon>
        <taxon>Bacillati</taxon>
        <taxon>Cyanobacteriota</taxon>
        <taxon>Cyanophyceae</taxon>
        <taxon>Gloeobacterales</taxon>
        <taxon>Gloeobacteraceae</taxon>
        <taxon>Gloeobacter</taxon>
    </lineage>
</organism>
<dbReference type="SUPFAM" id="SSF64376">
    <property type="entry name" value="YlxR-like"/>
    <property type="match status" value="1"/>
</dbReference>
<dbReference type="Proteomes" id="UP000017396">
    <property type="component" value="Chromosome"/>
</dbReference>
<protein>
    <recommendedName>
        <fullName evidence="1">YlxR domain-containing protein</fullName>
    </recommendedName>
</protein>
<dbReference type="Gene3D" id="3.30.1230.10">
    <property type="entry name" value="YlxR-like"/>
    <property type="match status" value="1"/>
</dbReference>
<keyword evidence="3" id="KW-1185">Reference proteome</keyword>
<dbReference type="OrthoDB" id="426849at2"/>
<dbReference type="PATRIC" id="fig|1183438.3.peg.1118"/>
<evidence type="ECO:0000313" key="2">
    <source>
        <dbReference type="EMBL" id="AGY57380.1"/>
    </source>
</evidence>
<proteinExistence type="predicted"/>
<dbReference type="HOGENOM" id="CLU_147970_2_0_3"/>
<sequence length="87" mass="10402">MKHQRRCISCRRLDDRASFWRIVRVHPGWQIQLNRGMGRSAYLCPCEECLRQAQRKNRLARALKARVDETFYELLRCELAKIAKPET</sequence>
<dbReference type="AlphaFoldDB" id="U5QIA8"/>
<dbReference type="InterPro" id="IPR035931">
    <property type="entry name" value="YlxR-like_sf"/>
</dbReference>
<dbReference type="STRING" id="1183438.GKIL_1134"/>
<dbReference type="PANTHER" id="PTHR34215">
    <property type="entry name" value="BLL0784 PROTEIN"/>
    <property type="match status" value="1"/>
</dbReference>
<dbReference type="RefSeq" id="WP_023172451.1">
    <property type="nucleotide sequence ID" value="NC_022600.1"/>
</dbReference>
<accession>U5QIA8</accession>
<dbReference type="eggNOG" id="COG2740">
    <property type="taxonomic scope" value="Bacteria"/>
</dbReference>
<name>U5QIA8_GLOK1</name>
<evidence type="ECO:0000259" key="1">
    <source>
        <dbReference type="Pfam" id="PF04296"/>
    </source>
</evidence>